<keyword evidence="8 11" id="KW-1133">Transmembrane helix</keyword>
<gene>
    <name evidence="14" type="ORF">SAMN05421874_10947</name>
</gene>
<feature type="transmembrane region" description="Helical" evidence="11">
    <location>
        <begin position="162"/>
        <end position="187"/>
    </location>
</feature>
<keyword evidence="6 11" id="KW-0812">Transmembrane</keyword>
<dbReference type="PANTHER" id="PTHR45436:SF5">
    <property type="entry name" value="SENSOR HISTIDINE KINASE TRCS"/>
    <property type="match status" value="1"/>
</dbReference>
<dbReference type="SMART" id="SM00387">
    <property type="entry name" value="HATPase_c"/>
    <property type="match status" value="1"/>
</dbReference>
<evidence type="ECO:0000256" key="11">
    <source>
        <dbReference type="SAM" id="Phobius"/>
    </source>
</evidence>
<dbReference type="Gene3D" id="6.10.340.10">
    <property type="match status" value="1"/>
</dbReference>
<evidence type="ECO:0000256" key="2">
    <source>
        <dbReference type="ARBA" id="ARBA00004236"/>
    </source>
</evidence>
<evidence type="ECO:0000313" key="15">
    <source>
        <dbReference type="Proteomes" id="UP000198683"/>
    </source>
</evidence>
<proteinExistence type="predicted"/>
<feature type="domain" description="HAMP" evidence="13">
    <location>
        <begin position="184"/>
        <end position="237"/>
    </location>
</feature>
<dbReference type="SMART" id="SM00388">
    <property type="entry name" value="HisKA"/>
    <property type="match status" value="1"/>
</dbReference>
<dbReference type="Gene3D" id="1.10.287.130">
    <property type="match status" value="1"/>
</dbReference>
<dbReference type="SUPFAM" id="SSF47384">
    <property type="entry name" value="Homodimeric domain of signal transducing histidine kinase"/>
    <property type="match status" value="1"/>
</dbReference>
<dbReference type="STRING" id="683260.SAMN05421874_10947"/>
<evidence type="ECO:0000256" key="4">
    <source>
        <dbReference type="ARBA" id="ARBA00022553"/>
    </source>
</evidence>
<evidence type="ECO:0000256" key="10">
    <source>
        <dbReference type="ARBA" id="ARBA00023136"/>
    </source>
</evidence>
<reference evidence="14 15" key="1">
    <citation type="submission" date="2016-10" db="EMBL/GenBank/DDBJ databases">
        <authorList>
            <person name="de Groot N.N."/>
        </authorList>
    </citation>
    <scope>NUCLEOTIDE SEQUENCE [LARGE SCALE GENOMIC DNA]</scope>
    <source>
        <strain evidence="14 15">CGMCC 4.5681</strain>
    </source>
</reference>
<evidence type="ECO:0000313" key="14">
    <source>
        <dbReference type="EMBL" id="SDK60820.1"/>
    </source>
</evidence>
<dbReference type="PROSITE" id="PS50885">
    <property type="entry name" value="HAMP"/>
    <property type="match status" value="1"/>
</dbReference>
<keyword evidence="5" id="KW-0808">Transferase</keyword>
<evidence type="ECO:0000256" key="5">
    <source>
        <dbReference type="ARBA" id="ARBA00022679"/>
    </source>
</evidence>
<evidence type="ECO:0000256" key="3">
    <source>
        <dbReference type="ARBA" id="ARBA00012438"/>
    </source>
</evidence>
<dbReference type="InterPro" id="IPR003594">
    <property type="entry name" value="HATPase_dom"/>
</dbReference>
<dbReference type="PROSITE" id="PS50109">
    <property type="entry name" value="HIS_KIN"/>
    <property type="match status" value="1"/>
</dbReference>
<dbReference type="EMBL" id="FNFB01000009">
    <property type="protein sequence ID" value="SDK60820.1"/>
    <property type="molecule type" value="Genomic_DNA"/>
</dbReference>
<dbReference type="GO" id="GO:0000155">
    <property type="term" value="F:phosphorelay sensor kinase activity"/>
    <property type="evidence" value="ECO:0007669"/>
    <property type="project" value="InterPro"/>
</dbReference>
<dbReference type="GO" id="GO:0005886">
    <property type="term" value="C:plasma membrane"/>
    <property type="evidence" value="ECO:0007669"/>
    <property type="project" value="UniProtKB-SubCell"/>
</dbReference>
<dbReference type="EC" id="2.7.13.3" evidence="3"/>
<dbReference type="PRINTS" id="PR00344">
    <property type="entry name" value="BCTRLSENSOR"/>
</dbReference>
<keyword evidence="10 11" id="KW-0472">Membrane</keyword>
<keyword evidence="15" id="KW-1185">Reference proteome</keyword>
<dbReference type="AlphaFoldDB" id="A0A1G9DA89"/>
<evidence type="ECO:0000256" key="8">
    <source>
        <dbReference type="ARBA" id="ARBA00022989"/>
    </source>
</evidence>
<feature type="domain" description="Histidine kinase" evidence="12">
    <location>
        <begin position="245"/>
        <end position="449"/>
    </location>
</feature>
<dbReference type="OrthoDB" id="9786919at2"/>
<comment type="subcellular location">
    <subcellularLocation>
        <location evidence="2">Cell membrane</location>
    </subcellularLocation>
</comment>
<dbReference type="CDD" id="cd00082">
    <property type="entry name" value="HisKA"/>
    <property type="match status" value="1"/>
</dbReference>
<evidence type="ECO:0000256" key="9">
    <source>
        <dbReference type="ARBA" id="ARBA00023012"/>
    </source>
</evidence>
<comment type="catalytic activity">
    <reaction evidence="1">
        <text>ATP + protein L-histidine = ADP + protein N-phospho-L-histidine.</text>
        <dbReference type="EC" id="2.7.13.3"/>
    </reaction>
</comment>
<dbReference type="Pfam" id="PF02518">
    <property type="entry name" value="HATPase_c"/>
    <property type="match status" value="1"/>
</dbReference>
<dbReference type="Pfam" id="PF00512">
    <property type="entry name" value="HisKA"/>
    <property type="match status" value="1"/>
</dbReference>
<dbReference type="Pfam" id="PF00672">
    <property type="entry name" value="HAMP"/>
    <property type="match status" value="1"/>
</dbReference>
<keyword evidence="4" id="KW-0597">Phosphoprotein</keyword>
<evidence type="ECO:0000256" key="1">
    <source>
        <dbReference type="ARBA" id="ARBA00000085"/>
    </source>
</evidence>
<dbReference type="InterPro" id="IPR003660">
    <property type="entry name" value="HAMP_dom"/>
</dbReference>
<organism evidence="14 15">
    <name type="scientific">Nonomuraea maritima</name>
    <dbReference type="NCBI Taxonomy" id="683260"/>
    <lineage>
        <taxon>Bacteria</taxon>
        <taxon>Bacillati</taxon>
        <taxon>Actinomycetota</taxon>
        <taxon>Actinomycetes</taxon>
        <taxon>Streptosporangiales</taxon>
        <taxon>Streptosporangiaceae</taxon>
        <taxon>Nonomuraea</taxon>
    </lineage>
</organism>
<dbReference type="InterPro" id="IPR050428">
    <property type="entry name" value="TCS_sensor_his_kinase"/>
</dbReference>
<dbReference type="InterPro" id="IPR003661">
    <property type="entry name" value="HisK_dim/P_dom"/>
</dbReference>
<dbReference type="InterPro" id="IPR036890">
    <property type="entry name" value="HATPase_C_sf"/>
</dbReference>
<sequence length="469" mass="51309">MSFLTNRLSVQATLSLAAGAFAMLVLGMVAVAADLLIRMAVERSTYEETQRAATEWVGTMTESRTPPAVIASKGVLLQLVDSSGQVVAASRTAAHLPAMSTYWPPPDNRIQQLTRCSDSRCLMLTALRPSPHEERLLWNGAPHVVYAGQEQPEVLRTHQLELYLTVGVLAAGVLMFGAAWVLVRMALRPVEAMRRRMAEVTVSDLSLRVPEPPGQDPVARLARTVNETLGRLQAAVEQQRRFSSMVSHELRTPLTGMRAQLEEALMYRDMDPHEAITGALTAAERCHAIIEEMLVLARVRSSPSHRQRVSLTDLVREEVRTRGWQLPVRLSAEEDVLVMGNAVQLREVLTNLLANAERHAESLVEVSVARSGGQAVVAVNDDGSGIPEQDREQVFQPFVRLDEARRRDPQGSGLGLAISRAIAQSHDGSLTIEDSPRGARFVLRVPLASRKADRVGARPEPGAGVSRAP</sequence>
<evidence type="ECO:0000259" key="13">
    <source>
        <dbReference type="PROSITE" id="PS50885"/>
    </source>
</evidence>
<name>A0A1G9DA89_9ACTN</name>
<dbReference type="RefSeq" id="WP_090765716.1">
    <property type="nucleotide sequence ID" value="NZ_FNFB01000009.1"/>
</dbReference>
<dbReference type="SMART" id="SM00304">
    <property type="entry name" value="HAMP"/>
    <property type="match status" value="1"/>
</dbReference>
<dbReference type="Gene3D" id="3.30.565.10">
    <property type="entry name" value="Histidine kinase-like ATPase, C-terminal domain"/>
    <property type="match status" value="1"/>
</dbReference>
<accession>A0A1G9DA89</accession>
<dbReference type="InterPro" id="IPR004358">
    <property type="entry name" value="Sig_transdc_His_kin-like_C"/>
</dbReference>
<dbReference type="InterPro" id="IPR036097">
    <property type="entry name" value="HisK_dim/P_sf"/>
</dbReference>
<evidence type="ECO:0000256" key="6">
    <source>
        <dbReference type="ARBA" id="ARBA00022692"/>
    </source>
</evidence>
<evidence type="ECO:0000259" key="12">
    <source>
        <dbReference type="PROSITE" id="PS50109"/>
    </source>
</evidence>
<dbReference type="SUPFAM" id="SSF55874">
    <property type="entry name" value="ATPase domain of HSP90 chaperone/DNA topoisomerase II/histidine kinase"/>
    <property type="match status" value="1"/>
</dbReference>
<dbReference type="Proteomes" id="UP000198683">
    <property type="component" value="Unassembled WGS sequence"/>
</dbReference>
<dbReference type="InterPro" id="IPR005467">
    <property type="entry name" value="His_kinase_dom"/>
</dbReference>
<dbReference type="PANTHER" id="PTHR45436">
    <property type="entry name" value="SENSOR HISTIDINE KINASE YKOH"/>
    <property type="match status" value="1"/>
</dbReference>
<evidence type="ECO:0000256" key="7">
    <source>
        <dbReference type="ARBA" id="ARBA00022777"/>
    </source>
</evidence>
<keyword evidence="7 14" id="KW-0418">Kinase</keyword>
<protein>
    <recommendedName>
        <fullName evidence="3">histidine kinase</fullName>
        <ecNumber evidence="3">2.7.13.3</ecNumber>
    </recommendedName>
</protein>
<keyword evidence="9" id="KW-0902">Two-component regulatory system</keyword>